<dbReference type="Proteomes" id="UP000182658">
    <property type="component" value="Unassembled WGS sequence"/>
</dbReference>
<feature type="compositionally biased region" description="Polar residues" evidence="1">
    <location>
        <begin position="355"/>
        <end position="385"/>
    </location>
</feature>
<feature type="compositionally biased region" description="Polar residues" evidence="1">
    <location>
        <begin position="1"/>
        <end position="17"/>
    </location>
</feature>
<feature type="compositionally biased region" description="Polar residues" evidence="1">
    <location>
        <begin position="285"/>
        <end position="298"/>
    </location>
</feature>
<keyword evidence="4" id="KW-1185">Reference proteome</keyword>
<organism evidence="3 4">
    <name type="scientific">Coniochaeta ligniaria NRRL 30616</name>
    <dbReference type="NCBI Taxonomy" id="1408157"/>
    <lineage>
        <taxon>Eukaryota</taxon>
        <taxon>Fungi</taxon>
        <taxon>Dikarya</taxon>
        <taxon>Ascomycota</taxon>
        <taxon>Pezizomycotina</taxon>
        <taxon>Sordariomycetes</taxon>
        <taxon>Sordariomycetidae</taxon>
        <taxon>Coniochaetales</taxon>
        <taxon>Coniochaetaceae</taxon>
        <taxon>Coniochaeta</taxon>
    </lineage>
</organism>
<keyword evidence="2" id="KW-1133">Transmembrane helix</keyword>
<dbReference type="OrthoDB" id="10674067at2759"/>
<feature type="compositionally biased region" description="Low complexity" evidence="1">
    <location>
        <begin position="453"/>
        <end position="483"/>
    </location>
</feature>
<keyword evidence="2" id="KW-0812">Transmembrane</keyword>
<protein>
    <submittedName>
        <fullName evidence="3">Uncharacterized protein</fullName>
    </submittedName>
</protein>
<feature type="compositionally biased region" description="Polar residues" evidence="1">
    <location>
        <begin position="404"/>
        <end position="425"/>
    </location>
</feature>
<evidence type="ECO:0000313" key="4">
    <source>
        <dbReference type="Proteomes" id="UP000182658"/>
    </source>
</evidence>
<evidence type="ECO:0000256" key="2">
    <source>
        <dbReference type="SAM" id="Phobius"/>
    </source>
</evidence>
<feature type="compositionally biased region" description="Basic and acidic residues" evidence="1">
    <location>
        <begin position="332"/>
        <end position="347"/>
    </location>
</feature>
<feature type="region of interest" description="Disordered" evidence="1">
    <location>
        <begin position="207"/>
        <end position="251"/>
    </location>
</feature>
<feature type="transmembrane region" description="Helical" evidence="2">
    <location>
        <begin position="69"/>
        <end position="89"/>
    </location>
</feature>
<feature type="transmembrane region" description="Helical" evidence="2">
    <location>
        <begin position="184"/>
        <end position="203"/>
    </location>
</feature>
<gene>
    <name evidence="3" type="ORF">CONLIGDRAFT_672342</name>
</gene>
<keyword evidence="2" id="KW-0472">Membrane</keyword>
<name>A0A1J7IGL8_9PEZI</name>
<feature type="compositionally biased region" description="Basic and acidic residues" evidence="1">
    <location>
        <begin position="211"/>
        <end position="235"/>
    </location>
</feature>
<reference evidence="3 4" key="1">
    <citation type="submission" date="2016-10" db="EMBL/GenBank/DDBJ databases">
        <title>Draft genome sequence of Coniochaeta ligniaria NRRL30616, a lignocellulolytic fungus for bioabatement of inhibitors in plant biomass hydrolysates.</title>
        <authorList>
            <consortium name="DOE Joint Genome Institute"/>
            <person name="Jimenez D.J."/>
            <person name="Hector R.E."/>
            <person name="Riley R."/>
            <person name="Sun H."/>
            <person name="Grigoriev I.V."/>
            <person name="Van Elsas J.D."/>
            <person name="Nichols N.N."/>
        </authorList>
    </citation>
    <scope>NUCLEOTIDE SEQUENCE [LARGE SCALE GENOMIC DNA]</scope>
    <source>
        <strain evidence="3 4">NRRL 30616</strain>
    </source>
</reference>
<evidence type="ECO:0000256" key="1">
    <source>
        <dbReference type="SAM" id="MobiDB-lite"/>
    </source>
</evidence>
<feature type="region of interest" description="Disordered" evidence="1">
    <location>
        <begin position="404"/>
        <end position="508"/>
    </location>
</feature>
<feature type="compositionally biased region" description="Polar residues" evidence="1">
    <location>
        <begin position="484"/>
        <end position="496"/>
    </location>
</feature>
<dbReference type="AlphaFoldDB" id="A0A1J7IGL8"/>
<sequence>MSSSQGGTPGQGNTHSQRVAAPAQSHGRLQPPSGRPPGAQPLSLWVPRPPTRRTRRFLWACFGDYGRAGAIWACLAVVTALVFFLLQWFKEAPQDPYSKAAYEEQRYQSDLKTREYCLKLREAQLPWSNLDCEQILAAPFLARPDNLENTGQATTPRRGITFVLACILDLLRGAVDIFGIPVPAVLLITWVFTWVLVAVLAPAQHRRREWPRRNTSREYHSTDSTKVDSSDVKIDDVEESEETSQSEQDLHISDHDATDSEHSVAAVAQLNTPENTEDGPLEPQSGRSTASTDRFGNKTSRHGLSPGNRTAAGSRHSIRENRDTYGAYGNERVVDVRIRPDVQQRMERHSKKSLRSTSGTQKQRVQELSLTGSTNRQNTTQQAQPKKSDPDVAGQLALLSRLSQRGNGQGSTAPDRSPQPDNSRSGLKAGSNPPVTTSSTIPALPTIARPGGSLRLTTASATSTSSSSAATYLSTPSKSSLSSNAGYWTASSTTSTSREKPSRTLDAPLPSYGSVSIGKASKNKKVMTGMVWYCHNCNGGPWGEVPECLYCQHDLCRDCEIGPAPNNLFFLGLPRTHLSEMEEIKMKKIKMKKRA</sequence>
<dbReference type="EMBL" id="KV875100">
    <property type="protein sequence ID" value="OIW26863.1"/>
    <property type="molecule type" value="Genomic_DNA"/>
</dbReference>
<evidence type="ECO:0000313" key="3">
    <source>
        <dbReference type="EMBL" id="OIW26863.1"/>
    </source>
</evidence>
<dbReference type="InParanoid" id="A0A1J7IGL8"/>
<accession>A0A1J7IGL8</accession>
<proteinExistence type="predicted"/>
<feature type="region of interest" description="Disordered" evidence="1">
    <location>
        <begin position="1"/>
        <end position="47"/>
    </location>
</feature>
<feature type="region of interest" description="Disordered" evidence="1">
    <location>
        <begin position="271"/>
        <end position="391"/>
    </location>
</feature>